<name>A0ABT6F680_9BACT</name>
<comment type="caution">
    <text evidence="1">The sequence shown here is derived from an EMBL/GenBank/DDBJ whole genome shotgun (WGS) entry which is preliminary data.</text>
</comment>
<dbReference type="InterPro" id="IPR029063">
    <property type="entry name" value="SAM-dependent_MTases_sf"/>
</dbReference>
<dbReference type="Pfam" id="PF13489">
    <property type="entry name" value="Methyltransf_23"/>
    <property type="match status" value="1"/>
</dbReference>
<evidence type="ECO:0000313" key="2">
    <source>
        <dbReference type="Proteomes" id="UP001216907"/>
    </source>
</evidence>
<dbReference type="EMBL" id="JARRAG010000001">
    <property type="protein sequence ID" value="MDG3003080.1"/>
    <property type="molecule type" value="Genomic_DNA"/>
</dbReference>
<dbReference type="PANTHER" id="PTHR43861:SF1">
    <property type="entry name" value="TRANS-ACONITATE 2-METHYLTRANSFERASE"/>
    <property type="match status" value="1"/>
</dbReference>
<evidence type="ECO:0000313" key="1">
    <source>
        <dbReference type="EMBL" id="MDG3003080.1"/>
    </source>
</evidence>
<dbReference type="SUPFAM" id="SSF53335">
    <property type="entry name" value="S-adenosyl-L-methionine-dependent methyltransferases"/>
    <property type="match status" value="1"/>
</dbReference>
<dbReference type="Gene3D" id="3.40.50.150">
    <property type="entry name" value="Vaccinia Virus protein VP39"/>
    <property type="match status" value="1"/>
</dbReference>
<dbReference type="PANTHER" id="PTHR43861">
    <property type="entry name" value="TRANS-ACONITATE 2-METHYLTRANSFERASE-RELATED"/>
    <property type="match status" value="1"/>
</dbReference>
<keyword evidence="2" id="KW-1185">Reference proteome</keyword>
<dbReference type="RefSeq" id="WP_277859437.1">
    <property type="nucleotide sequence ID" value="NZ_JARRAG010000001.1"/>
</dbReference>
<dbReference type="GO" id="GO:0032259">
    <property type="term" value="P:methylation"/>
    <property type="evidence" value="ECO:0007669"/>
    <property type="project" value="UniProtKB-KW"/>
</dbReference>
<accession>A0ABT6F680</accession>
<keyword evidence="1" id="KW-0489">Methyltransferase</keyword>
<dbReference type="Proteomes" id="UP001216907">
    <property type="component" value="Unassembled WGS sequence"/>
</dbReference>
<gene>
    <name evidence="1" type="ORF">PZE19_04815</name>
</gene>
<dbReference type="CDD" id="cd02440">
    <property type="entry name" value="AdoMet_MTases"/>
    <property type="match status" value="1"/>
</dbReference>
<organism evidence="1 2">
    <name type="scientific">Paludisphaera mucosa</name>
    <dbReference type="NCBI Taxonomy" id="3030827"/>
    <lineage>
        <taxon>Bacteria</taxon>
        <taxon>Pseudomonadati</taxon>
        <taxon>Planctomycetota</taxon>
        <taxon>Planctomycetia</taxon>
        <taxon>Isosphaerales</taxon>
        <taxon>Isosphaeraceae</taxon>
        <taxon>Paludisphaera</taxon>
    </lineage>
</organism>
<reference evidence="1 2" key="1">
    <citation type="submission" date="2023-03" db="EMBL/GenBank/DDBJ databases">
        <title>Paludisphaera mucosa sp. nov. a novel planctomycete from northern fen.</title>
        <authorList>
            <person name="Ivanova A."/>
        </authorList>
    </citation>
    <scope>NUCLEOTIDE SEQUENCE [LARGE SCALE GENOMIC DNA]</scope>
    <source>
        <strain evidence="1 2">Pla2</strain>
    </source>
</reference>
<dbReference type="GO" id="GO:0008168">
    <property type="term" value="F:methyltransferase activity"/>
    <property type="evidence" value="ECO:0007669"/>
    <property type="project" value="UniProtKB-KW"/>
</dbReference>
<sequence>MIRPHDEDLAGAFDDQAVKFEHSPVQSDAAALERLVRAADFPPGSRLLDPGCGPGLVSEAFLKAGHRVVGVDLSPVMIERARARCAFAGDAARFVEGSIHSAEISALGPFDGSYSRYVLHHVLDARAFLSRQVELVRPGGLIVVCDHLSGPDAALARRHQEIEEARDRTHTRNLTGGQLVDLFAAAGLSDVQYQEESFALDFDEWFDRGSPSESKASVREVLLAGLDARGFRVAPDQRPSIRIDCVRAVVRGRRG</sequence>
<proteinExistence type="predicted"/>
<dbReference type="EC" id="2.1.-.-" evidence="1"/>
<keyword evidence="1" id="KW-0808">Transferase</keyword>
<protein>
    <submittedName>
        <fullName evidence="1">Class I SAM-dependent methyltransferase</fullName>
        <ecNumber evidence="1">2.1.-.-</ecNumber>
    </submittedName>
</protein>